<organism evidence="1 2">
    <name type="scientific">Tetranychus urticae</name>
    <name type="common">Two-spotted spider mite</name>
    <dbReference type="NCBI Taxonomy" id="32264"/>
    <lineage>
        <taxon>Eukaryota</taxon>
        <taxon>Metazoa</taxon>
        <taxon>Ecdysozoa</taxon>
        <taxon>Arthropoda</taxon>
        <taxon>Chelicerata</taxon>
        <taxon>Arachnida</taxon>
        <taxon>Acari</taxon>
        <taxon>Acariformes</taxon>
        <taxon>Trombidiformes</taxon>
        <taxon>Prostigmata</taxon>
        <taxon>Eleutherengona</taxon>
        <taxon>Raphignathae</taxon>
        <taxon>Tetranychoidea</taxon>
        <taxon>Tetranychidae</taxon>
        <taxon>Tetranychus</taxon>
    </lineage>
</organism>
<accession>T1KG25</accession>
<proteinExistence type="predicted"/>
<dbReference type="HOGENOM" id="CLU_3351675_0_0_1"/>
<dbReference type="AlphaFoldDB" id="T1KG25"/>
<keyword evidence="2" id="KW-1185">Reference proteome</keyword>
<dbReference type="EnsemblMetazoa" id="tetur10g05230.1">
    <property type="protein sequence ID" value="tetur10g05230.1"/>
    <property type="gene ID" value="tetur10g05230"/>
</dbReference>
<evidence type="ECO:0000313" key="2">
    <source>
        <dbReference type="Proteomes" id="UP000015104"/>
    </source>
</evidence>
<reference evidence="2" key="1">
    <citation type="submission" date="2011-08" db="EMBL/GenBank/DDBJ databases">
        <authorList>
            <person name="Rombauts S."/>
        </authorList>
    </citation>
    <scope>NUCLEOTIDE SEQUENCE</scope>
    <source>
        <strain evidence="2">London</strain>
    </source>
</reference>
<reference evidence="1" key="2">
    <citation type="submission" date="2015-06" db="UniProtKB">
        <authorList>
            <consortium name="EnsemblMetazoa"/>
        </authorList>
    </citation>
    <scope>IDENTIFICATION</scope>
</reference>
<sequence>MYSNDSIMVRFTKPSVITSSIKSQEVRISLQIEDNPL</sequence>
<name>T1KG25_TETUR</name>
<dbReference type="Proteomes" id="UP000015104">
    <property type="component" value="Unassembled WGS sequence"/>
</dbReference>
<protein>
    <submittedName>
        <fullName evidence="1">Uncharacterized protein</fullName>
    </submittedName>
</protein>
<evidence type="ECO:0000313" key="1">
    <source>
        <dbReference type="EnsemblMetazoa" id="tetur10g05230.1"/>
    </source>
</evidence>
<dbReference type="EMBL" id="CAEY01000040">
    <property type="status" value="NOT_ANNOTATED_CDS"/>
    <property type="molecule type" value="Genomic_DNA"/>
</dbReference>